<comment type="caution">
    <text evidence="2">The sequence shown here is derived from an EMBL/GenBank/DDBJ whole genome shotgun (WGS) entry which is preliminary data.</text>
</comment>
<organism evidence="2 3">
    <name type="scientific">Acorus calamus</name>
    <name type="common">Sweet flag</name>
    <dbReference type="NCBI Taxonomy" id="4465"/>
    <lineage>
        <taxon>Eukaryota</taxon>
        <taxon>Viridiplantae</taxon>
        <taxon>Streptophyta</taxon>
        <taxon>Embryophyta</taxon>
        <taxon>Tracheophyta</taxon>
        <taxon>Spermatophyta</taxon>
        <taxon>Magnoliopsida</taxon>
        <taxon>Liliopsida</taxon>
        <taxon>Acoraceae</taxon>
        <taxon>Acorus</taxon>
    </lineage>
</organism>
<dbReference type="Pfam" id="PF25293">
    <property type="entry name" value="Beta-prop_EMC1_N"/>
    <property type="match status" value="1"/>
</dbReference>
<accession>A0AAV9C8H4</accession>
<reference evidence="2" key="1">
    <citation type="journal article" date="2023" name="Nat. Commun.">
        <title>Diploid and tetraploid genomes of Acorus and the evolution of monocots.</title>
        <authorList>
            <person name="Ma L."/>
            <person name="Liu K.W."/>
            <person name="Li Z."/>
            <person name="Hsiao Y.Y."/>
            <person name="Qi Y."/>
            <person name="Fu T."/>
            <person name="Tang G.D."/>
            <person name="Zhang D."/>
            <person name="Sun W.H."/>
            <person name="Liu D.K."/>
            <person name="Li Y."/>
            <person name="Chen G.Z."/>
            <person name="Liu X.D."/>
            <person name="Liao X.Y."/>
            <person name="Jiang Y.T."/>
            <person name="Yu X."/>
            <person name="Hao Y."/>
            <person name="Huang J."/>
            <person name="Zhao X.W."/>
            <person name="Ke S."/>
            <person name="Chen Y.Y."/>
            <person name="Wu W.L."/>
            <person name="Hsu J.L."/>
            <person name="Lin Y.F."/>
            <person name="Huang M.D."/>
            <person name="Li C.Y."/>
            <person name="Huang L."/>
            <person name="Wang Z.W."/>
            <person name="Zhao X."/>
            <person name="Zhong W.Y."/>
            <person name="Peng D.H."/>
            <person name="Ahmad S."/>
            <person name="Lan S."/>
            <person name="Zhang J.S."/>
            <person name="Tsai W.C."/>
            <person name="Van de Peer Y."/>
            <person name="Liu Z.J."/>
        </authorList>
    </citation>
    <scope>NUCLEOTIDE SEQUENCE</scope>
    <source>
        <strain evidence="2">CP</strain>
    </source>
</reference>
<gene>
    <name evidence="2" type="ORF">QJS10_CPB20g00658</name>
</gene>
<evidence type="ECO:0000313" key="3">
    <source>
        <dbReference type="Proteomes" id="UP001180020"/>
    </source>
</evidence>
<dbReference type="AlphaFoldDB" id="A0AAV9C8H4"/>
<protein>
    <recommendedName>
        <fullName evidence="1">EMC1 first beta-propeller domain-containing protein</fullName>
    </recommendedName>
</protein>
<name>A0AAV9C8H4_ACOCL</name>
<dbReference type="PANTHER" id="PTHR21573:SF0">
    <property type="entry name" value="ER MEMBRANE PROTEIN COMPLEX SUBUNIT 1"/>
    <property type="match status" value="1"/>
</dbReference>
<evidence type="ECO:0000259" key="1">
    <source>
        <dbReference type="Pfam" id="PF25293"/>
    </source>
</evidence>
<feature type="domain" description="EMC1 first beta-propeller" evidence="1">
    <location>
        <begin position="54"/>
        <end position="85"/>
    </location>
</feature>
<evidence type="ECO:0000313" key="2">
    <source>
        <dbReference type="EMBL" id="KAK1285047.1"/>
    </source>
</evidence>
<dbReference type="PANTHER" id="PTHR21573">
    <property type="entry name" value="ER MEMBRANE PROTEIN COMPLEX SUBUNIT 1"/>
    <property type="match status" value="1"/>
</dbReference>
<dbReference type="GO" id="GO:0034975">
    <property type="term" value="P:protein folding in endoplasmic reticulum"/>
    <property type="evidence" value="ECO:0007669"/>
    <property type="project" value="TreeGrafter"/>
</dbReference>
<reference evidence="2" key="2">
    <citation type="submission" date="2023-06" db="EMBL/GenBank/DDBJ databases">
        <authorList>
            <person name="Ma L."/>
            <person name="Liu K.-W."/>
            <person name="Li Z."/>
            <person name="Hsiao Y.-Y."/>
            <person name="Qi Y."/>
            <person name="Fu T."/>
            <person name="Tang G."/>
            <person name="Zhang D."/>
            <person name="Sun W.-H."/>
            <person name="Liu D.-K."/>
            <person name="Li Y."/>
            <person name="Chen G.-Z."/>
            <person name="Liu X.-D."/>
            <person name="Liao X.-Y."/>
            <person name="Jiang Y.-T."/>
            <person name="Yu X."/>
            <person name="Hao Y."/>
            <person name="Huang J."/>
            <person name="Zhao X.-W."/>
            <person name="Ke S."/>
            <person name="Chen Y.-Y."/>
            <person name="Wu W.-L."/>
            <person name="Hsu J.-L."/>
            <person name="Lin Y.-F."/>
            <person name="Huang M.-D."/>
            <person name="Li C.-Y."/>
            <person name="Huang L."/>
            <person name="Wang Z.-W."/>
            <person name="Zhao X."/>
            <person name="Zhong W.-Y."/>
            <person name="Peng D.-H."/>
            <person name="Ahmad S."/>
            <person name="Lan S."/>
            <person name="Zhang J.-S."/>
            <person name="Tsai W.-C."/>
            <person name="Van De Peer Y."/>
            <person name="Liu Z.-J."/>
        </authorList>
    </citation>
    <scope>NUCLEOTIDE SEQUENCE</scope>
    <source>
        <strain evidence="2">CP</strain>
        <tissue evidence="2">Leaves</tissue>
    </source>
</reference>
<dbReference type="Proteomes" id="UP001180020">
    <property type="component" value="Unassembled WGS sequence"/>
</dbReference>
<dbReference type="EMBL" id="JAUJYO010000020">
    <property type="protein sequence ID" value="KAK1285047.1"/>
    <property type="molecule type" value="Genomic_DNA"/>
</dbReference>
<keyword evidence="3" id="KW-1185">Reference proteome</keyword>
<dbReference type="InterPro" id="IPR026895">
    <property type="entry name" value="EMC1"/>
</dbReference>
<sequence length="108" mass="12016">MEMRKEDRVRAEKIVDPAAVSDALILSDGQQAFATLQQDESTIHLTVKLVNDLRNRSDGFRALVVMEDHSLHLLQQGDIVWSREDGLASIIDMTTSELPLEKEGVSVA</sequence>
<proteinExistence type="predicted"/>
<dbReference type="InterPro" id="IPR058545">
    <property type="entry name" value="Beta-prop_EMC1_1st"/>
</dbReference>
<dbReference type="GO" id="GO:0072546">
    <property type="term" value="C:EMC complex"/>
    <property type="evidence" value="ECO:0007669"/>
    <property type="project" value="InterPro"/>
</dbReference>